<evidence type="ECO:0000259" key="11">
    <source>
        <dbReference type="PROSITE" id="PS50112"/>
    </source>
</evidence>
<gene>
    <name evidence="12" type="ORF">CP985_03945</name>
</gene>
<dbReference type="NCBIfam" id="TIGR00229">
    <property type="entry name" value="sensory_box"/>
    <property type="match status" value="1"/>
</dbReference>
<dbReference type="SUPFAM" id="SSF55785">
    <property type="entry name" value="PYP-like sensor domain (PAS domain)"/>
    <property type="match status" value="1"/>
</dbReference>
<keyword evidence="6 12" id="KW-0418">Kinase</keyword>
<keyword evidence="9" id="KW-1133">Transmembrane helix</keyword>
<dbReference type="KEGG" id="amyt:AMYT_0080"/>
<evidence type="ECO:0000256" key="1">
    <source>
        <dbReference type="ARBA" id="ARBA00000085"/>
    </source>
</evidence>
<dbReference type="SMART" id="SM00091">
    <property type="entry name" value="PAS"/>
    <property type="match status" value="1"/>
</dbReference>
<keyword evidence="3" id="KW-0597">Phosphoprotein</keyword>
<dbReference type="Gene3D" id="3.40.50.2300">
    <property type="match status" value="2"/>
</dbReference>
<evidence type="ECO:0000313" key="12">
    <source>
        <dbReference type="EMBL" id="RXK16317.1"/>
    </source>
</evidence>
<keyword evidence="9" id="KW-0472">Membrane</keyword>
<dbReference type="InterPro" id="IPR003594">
    <property type="entry name" value="HATPase_dom"/>
</dbReference>
<reference evidence="12 13" key="1">
    <citation type="submission" date="2017-09" db="EMBL/GenBank/DDBJ databases">
        <title>Genomics of the genus Arcobacter.</title>
        <authorList>
            <person name="Perez-Cataluna A."/>
            <person name="Figueras M.J."/>
            <person name="Salas-Masso N."/>
        </authorList>
    </citation>
    <scope>NUCLEOTIDE SEQUENCE [LARGE SCALE GENOMIC DNA]</scope>
    <source>
        <strain evidence="12 13">CECT 7386</strain>
    </source>
</reference>
<evidence type="ECO:0000256" key="7">
    <source>
        <dbReference type="ARBA" id="ARBA00022840"/>
    </source>
</evidence>
<dbReference type="Proteomes" id="UP000290092">
    <property type="component" value="Unassembled WGS sequence"/>
</dbReference>
<evidence type="ECO:0000256" key="2">
    <source>
        <dbReference type="ARBA" id="ARBA00012438"/>
    </source>
</evidence>
<dbReference type="PANTHER" id="PTHR43065">
    <property type="entry name" value="SENSOR HISTIDINE KINASE"/>
    <property type="match status" value="1"/>
</dbReference>
<evidence type="ECO:0000256" key="6">
    <source>
        <dbReference type="ARBA" id="ARBA00022777"/>
    </source>
</evidence>
<dbReference type="InterPro" id="IPR036890">
    <property type="entry name" value="HATPase_C_sf"/>
</dbReference>
<protein>
    <recommendedName>
        <fullName evidence="2">histidine kinase</fullName>
        <ecNumber evidence="2">2.7.13.3</ecNumber>
    </recommendedName>
</protein>
<evidence type="ECO:0000256" key="9">
    <source>
        <dbReference type="SAM" id="Phobius"/>
    </source>
</evidence>
<evidence type="ECO:0000256" key="5">
    <source>
        <dbReference type="ARBA" id="ARBA00022741"/>
    </source>
</evidence>
<dbReference type="AlphaFoldDB" id="A0AAX2AJ24"/>
<dbReference type="GO" id="GO:0000155">
    <property type="term" value="F:phosphorelay sensor kinase activity"/>
    <property type="evidence" value="ECO:0007669"/>
    <property type="project" value="InterPro"/>
</dbReference>
<comment type="caution">
    <text evidence="12">The sequence shown here is derived from an EMBL/GenBank/DDBJ whole genome shotgun (WGS) entry which is preliminary data.</text>
</comment>
<dbReference type="PROSITE" id="PS50109">
    <property type="entry name" value="HIS_KIN"/>
    <property type="match status" value="1"/>
</dbReference>
<dbReference type="PRINTS" id="PR00344">
    <property type="entry name" value="BCTRLSENSOR"/>
</dbReference>
<keyword evidence="7" id="KW-0067">ATP-binding</keyword>
<organism evidence="12 13">
    <name type="scientific">Malaciobacter mytili LMG 24559</name>
    <dbReference type="NCBI Taxonomy" id="1032238"/>
    <lineage>
        <taxon>Bacteria</taxon>
        <taxon>Pseudomonadati</taxon>
        <taxon>Campylobacterota</taxon>
        <taxon>Epsilonproteobacteria</taxon>
        <taxon>Campylobacterales</taxon>
        <taxon>Arcobacteraceae</taxon>
        <taxon>Malaciobacter</taxon>
    </lineage>
</organism>
<evidence type="ECO:0000256" key="8">
    <source>
        <dbReference type="ARBA" id="ARBA00023012"/>
    </source>
</evidence>
<sequence>MKKILILISLVISLFAKESSKEVLLLHSYHKGYKWTDDISNAIEKNFNKYNNINLTTIYMDTKRVSNQNYYVKLKELYKEQFLNRRFDVIIASDNSALEFLIDYQNELFPKTPILFCGINYFDEKILEKNDMKDYISGVIEQVDLEKNFELISKLHPNLEKLVIINDKSKTGLIMKNDLNKLIPKYKNRFEIEYIDDMQMNELKKHVSNSSKNTALLFVLLFKDKTGKFFTYKESLEHIKSFSNVPIYGLWDFYLNYGVIGGLLTSAKAQGDAASKMALEILLENKKIKDIPILRKSPNQYMFDFNELKKFDINIQKYVDNYIIVNRPFSFYRKYKLLVNITIATMLVFIILIILMRANINRRKKLQRDLSNRLEFDKVLLDTIPNAIYYKNVDGKFIGCNLAFANLMGLNKEEVVGKNAFDFFPKDIAEKNTKVDEKLLKTLKTDTSEMALHFSNKEIKYFILNKAVYKNIDGRIGGIVCIMDDITERVQQKQFLIQQSKLAEMGDMVAAIAHQWNEPLVELSAQVQDIQTSYLLNELKDTQVEEFVNDSMIQIQYMSRTLNDFRNFLKPSTKKVIFPIKKALDEINEIIGKQVFYSNINMTFNYLDGENLVVYGYENEFKQVLLNLINNAKNKIIENFAESQIKGNIIINISKFQNYNKIEIIDDGGKIDEKIISSIFEPYFTTKKDGTGIGLYMAKVIVEDKMQGFIKVNNVGNNVVFTIIVPYKKD</sequence>
<dbReference type="InterPro" id="IPR005467">
    <property type="entry name" value="His_kinase_dom"/>
</dbReference>
<dbReference type="Gene3D" id="3.30.450.20">
    <property type="entry name" value="PAS domain"/>
    <property type="match status" value="1"/>
</dbReference>
<dbReference type="InterPro" id="IPR004358">
    <property type="entry name" value="Sig_transdc_His_kin-like_C"/>
</dbReference>
<dbReference type="CDD" id="cd00130">
    <property type="entry name" value="PAS"/>
    <property type="match status" value="1"/>
</dbReference>
<evidence type="ECO:0000256" key="3">
    <source>
        <dbReference type="ARBA" id="ARBA00022553"/>
    </source>
</evidence>
<keyword evidence="4" id="KW-0808">Transferase</keyword>
<keyword evidence="9" id="KW-0812">Transmembrane</keyword>
<dbReference type="InterPro" id="IPR036097">
    <property type="entry name" value="HisK_dim/P_sf"/>
</dbReference>
<dbReference type="SUPFAM" id="SSF55874">
    <property type="entry name" value="ATPase domain of HSP90 chaperone/DNA topoisomerase II/histidine kinase"/>
    <property type="match status" value="1"/>
</dbReference>
<proteinExistence type="predicted"/>
<dbReference type="Pfam" id="PF02518">
    <property type="entry name" value="HATPase_c"/>
    <property type="match status" value="1"/>
</dbReference>
<feature type="domain" description="Histidine kinase" evidence="10">
    <location>
        <begin position="511"/>
        <end position="729"/>
    </location>
</feature>
<dbReference type="InterPro" id="IPR000014">
    <property type="entry name" value="PAS"/>
</dbReference>
<dbReference type="Gene3D" id="3.30.565.10">
    <property type="entry name" value="Histidine kinase-like ATPase, C-terminal domain"/>
    <property type="match status" value="1"/>
</dbReference>
<accession>A0AAX2AJ24</accession>
<dbReference type="GO" id="GO:0005524">
    <property type="term" value="F:ATP binding"/>
    <property type="evidence" value="ECO:0007669"/>
    <property type="project" value="UniProtKB-KW"/>
</dbReference>
<keyword evidence="13" id="KW-1185">Reference proteome</keyword>
<dbReference type="RefSeq" id="WP_114840603.1">
    <property type="nucleotide sequence ID" value="NZ_CP031219.1"/>
</dbReference>
<dbReference type="PROSITE" id="PS50112">
    <property type="entry name" value="PAS"/>
    <property type="match status" value="1"/>
</dbReference>
<dbReference type="InterPro" id="IPR007487">
    <property type="entry name" value="ABC_transpt-TYRBP-like"/>
</dbReference>
<dbReference type="InterPro" id="IPR013656">
    <property type="entry name" value="PAS_4"/>
</dbReference>
<name>A0AAX2AJ24_9BACT</name>
<feature type="transmembrane region" description="Helical" evidence="9">
    <location>
        <begin position="337"/>
        <end position="358"/>
    </location>
</feature>
<dbReference type="EC" id="2.7.13.3" evidence="2"/>
<evidence type="ECO:0000259" key="10">
    <source>
        <dbReference type="PROSITE" id="PS50109"/>
    </source>
</evidence>
<keyword evidence="5" id="KW-0547">Nucleotide-binding</keyword>
<feature type="domain" description="PAS" evidence="11">
    <location>
        <begin position="380"/>
        <end position="446"/>
    </location>
</feature>
<evidence type="ECO:0000256" key="4">
    <source>
        <dbReference type="ARBA" id="ARBA00022679"/>
    </source>
</evidence>
<dbReference type="SUPFAM" id="SSF47384">
    <property type="entry name" value="Homodimeric domain of signal transducing histidine kinase"/>
    <property type="match status" value="1"/>
</dbReference>
<dbReference type="Pfam" id="PF08448">
    <property type="entry name" value="PAS_4"/>
    <property type="match status" value="1"/>
</dbReference>
<dbReference type="Gene3D" id="1.10.287.130">
    <property type="match status" value="1"/>
</dbReference>
<dbReference type="PANTHER" id="PTHR43065:SF10">
    <property type="entry name" value="PEROXIDE STRESS-ACTIVATED HISTIDINE KINASE MAK3"/>
    <property type="match status" value="1"/>
</dbReference>
<dbReference type="EMBL" id="NXID01000010">
    <property type="protein sequence ID" value="RXK16317.1"/>
    <property type="molecule type" value="Genomic_DNA"/>
</dbReference>
<comment type="catalytic activity">
    <reaction evidence="1">
        <text>ATP + protein L-histidine = ADP + protein N-phospho-L-histidine.</text>
        <dbReference type="EC" id="2.7.13.3"/>
    </reaction>
</comment>
<keyword evidence="8" id="KW-0902">Two-component regulatory system</keyword>
<dbReference type="Pfam" id="PF04392">
    <property type="entry name" value="ABC_sub_bind"/>
    <property type="match status" value="1"/>
</dbReference>
<dbReference type="SMART" id="SM00387">
    <property type="entry name" value="HATPase_c"/>
    <property type="match status" value="1"/>
</dbReference>
<evidence type="ECO:0000313" key="13">
    <source>
        <dbReference type="Proteomes" id="UP000290092"/>
    </source>
</evidence>
<dbReference type="InterPro" id="IPR035965">
    <property type="entry name" value="PAS-like_dom_sf"/>
</dbReference>
<dbReference type="CDD" id="cd00075">
    <property type="entry name" value="HATPase"/>
    <property type="match status" value="1"/>
</dbReference>